<evidence type="ECO:0000256" key="1">
    <source>
        <dbReference type="ARBA" id="ARBA00022737"/>
    </source>
</evidence>
<keyword evidence="2" id="KW-0802">TPR repeat</keyword>
<organism evidence="4 5">
    <name type="scientific">Chlorella sorokiniana</name>
    <name type="common">Freshwater green alga</name>
    <dbReference type="NCBI Taxonomy" id="3076"/>
    <lineage>
        <taxon>Eukaryota</taxon>
        <taxon>Viridiplantae</taxon>
        <taxon>Chlorophyta</taxon>
        <taxon>core chlorophytes</taxon>
        <taxon>Trebouxiophyceae</taxon>
        <taxon>Chlorellales</taxon>
        <taxon>Chlorellaceae</taxon>
        <taxon>Chlorella clade</taxon>
        <taxon>Chlorella</taxon>
    </lineage>
</organism>
<dbReference type="SMART" id="SM00028">
    <property type="entry name" value="TPR"/>
    <property type="match status" value="5"/>
</dbReference>
<evidence type="ECO:0000256" key="2">
    <source>
        <dbReference type="ARBA" id="ARBA00022803"/>
    </source>
</evidence>
<gene>
    <name evidence="4" type="ORF">C2E21_6750</name>
</gene>
<evidence type="ECO:0000313" key="5">
    <source>
        <dbReference type="Proteomes" id="UP000239899"/>
    </source>
</evidence>
<dbReference type="InterPro" id="IPR019734">
    <property type="entry name" value="TPR_rpt"/>
</dbReference>
<keyword evidence="1" id="KW-0677">Repeat</keyword>
<dbReference type="SUPFAM" id="SSF48452">
    <property type="entry name" value="TPR-like"/>
    <property type="match status" value="2"/>
</dbReference>
<dbReference type="Gene3D" id="1.25.40.10">
    <property type="entry name" value="Tetratricopeptide repeat domain"/>
    <property type="match status" value="2"/>
</dbReference>
<keyword evidence="5" id="KW-1185">Reference proteome</keyword>
<reference evidence="4 5" key="1">
    <citation type="journal article" date="2018" name="Plant J.">
        <title>Genome sequences of Chlorella sorokiniana UTEX 1602 and Micractinium conductrix SAG 241.80: implications to maltose excretion by a green alga.</title>
        <authorList>
            <person name="Arriola M.B."/>
            <person name="Velmurugan N."/>
            <person name="Zhang Y."/>
            <person name="Plunkett M.H."/>
            <person name="Hondzo H."/>
            <person name="Barney B.M."/>
        </authorList>
    </citation>
    <scope>NUCLEOTIDE SEQUENCE [LARGE SCALE GENOMIC DNA]</scope>
    <source>
        <strain evidence="5">UTEX 1602</strain>
    </source>
</reference>
<dbReference type="STRING" id="3076.A0A2P6TJZ9"/>
<feature type="region of interest" description="Disordered" evidence="3">
    <location>
        <begin position="1082"/>
        <end position="1158"/>
    </location>
</feature>
<proteinExistence type="predicted"/>
<evidence type="ECO:0000256" key="3">
    <source>
        <dbReference type="SAM" id="MobiDB-lite"/>
    </source>
</evidence>
<dbReference type="AlphaFoldDB" id="A0A2P6TJZ9"/>
<evidence type="ECO:0000313" key="4">
    <source>
        <dbReference type="EMBL" id="PRW44407.1"/>
    </source>
</evidence>
<dbReference type="Proteomes" id="UP000239899">
    <property type="component" value="Unassembled WGS sequence"/>
</dbReference>
<dbReference type="EMBL" id="LHPG02000013">
    <property type="protein sequence ID" value="PRW44407.1"/>
    <property type="molecule type" value="Genomic_DNA"/>
</dbReference>
<dbReference type="GO" id="GO:0051879">
    <property type="term" value="F:Hsp90 protein binding"/>
    <property type="evidence" value="ECO:0007669"/>
    <property type="project" value="TreeGrafter"/>
</dbReference>
<feature type="compositionally biased region" description="Polar residues" evidence="3">
    <location>
        <begin position="1107"/>
        <end position="1116"/>
    </location>
</feature>
<dbReference type="PANTHER" id="PTHR22904:SF523">
    <property type="entry name" value="STRESS-INDUCED-PHOSPHOPROTEIN 1"/>
    <property type="match status" value="1"/>
</dbReference>
<feature type="region of interest" description="Disordered" evidence="3">
    <location>
        <begin position="843"/>
        <end position="878"/>
    </location>
</feature>
<accession>A0A2P6TJZ9</accession>
<feature type="compositionally biased region" description="Gly residues" evidence="3">
    <location>
        <begin position="850"/>
        <end position="868"/>
    </location>
</feature>
<dbReference type="PANTHER" id="PTHR22904">
    <property type="entry name" value="TPR REPEAT CONTAINING PROTEIN"/>
    <property type="match status" value="1"/>
</dbReference>
<dbReference type="OrthoDB" id="629492at2759"/>
<dbReference type="InterPro" id="IPR011990">
    <property type="entry name" value="TPR-like_helical_dom_sf"/>
</dbReference>
<comment type="caution">
    <text evidence="4">The sequence shown here is derived from an EMBL/GenBank/DDBJ whole genome shotgun (WGS) entry which is preliminary data.</text>
</comment>
<protein>
    <submittedName>
        <fullName evidence="4">UBA TS-N domain-containing</fullName>
    </submittedName>
</protein>
<sequence>MYQDCTALDDEMDRRTGELLRGRRTALDDCLKLIRAALPLCPLIKERSRALAQLPPSNAQLHALSAMGLALMKGARVGQPPSPALDAAHRPAAEAAALARQQRRERPLSSAETLQLMSAVAATLAASAARLPAALRGSVELHDRLLKAMPAFERAESAAQGRAALQTSLLVPCCAADMLLRDMDIHAEAPHVQQLRRRTVTPQAVAAFLSAALEGAAVVLPRTGFEKPLWAELFGLLRRTAMPTTPADSEAGAVLLGPCHQLLGAPTQPQQRRNADNLVRLLLAFLRLPNDKPDVDTAQAIQEPAWRSCLVDAVELTMAPQLLSLIAHAGHLPEALQATALLLHRLPLKQPAGMAPADHAYLLLLMARLACKLLLFSWVGSEGPQAQENQPSLQQVAGLLADMSAAMGAVIDVHAVDLMPHAARAELEMEHPATMAGIAVAHFQKILMLAEFMGWGHELEAAQSSKEAWSTVAQLAAAAEALLRLGPKVQHVLPLLTDRRMLRPGGRTAAEIEGGSRSVLKLAGLVIHCLDQLLAMHKARCTLNKTEQQQAAAAWPAVHSLALSMGKVVPLLLEHVAPVMEAAAVTGGQKAAGDEAFREGRFEDAMACYTAALKGDGEYAPTLCNRSLAALKLGHPEASLEDAEAALQLLLEEAQTDGPGAAASGGSDVPSDGPLAAQLTKAFHRKAEALLALGQVLDGIKTYRQAVAICGPRPELHAALRLAAEQLPVPWLAKYWAAHIEEAQAPNPLLSARDGRLIKPVPRSQRLEPADLQAHLQEALYPLQDEARDVLCATWAARRRPGKAEAGFFRAAAYLHAGCPEQALKDARYALVYGPQLEGSGVTALVPSGSGPGGNPAAGSGGQGGDAGPEGSAPAAPPPLVVQQALSAWPAGLALLSAAHEALADNVPAALAMQRALELDPECEDYQEAMERLLRRIPEDCAEALRTGGATGLEAHLAAQAEAAKPEYLRQRPKFYYYFEWMKKRIYTQYPQLPEAVMDKLLALEANELDLVLQYPAATRATVDRLLDVYHDQGPAALEGYEVPLLSWDEYQAIKEGGEAAPALPASDGAMAAAKGRLLEGGGGDGSAADAGHEAKAARVGSAGEGSANTLSSAPSSAAREAHGAVLAGGGGGQAGEQDFDTASEAGSVDVDELCELD</sequence>
<name>A0A2P6TJZ9_CHLSO</name>